<dbReference type="Gene3D" id="3.10.20.280">
    <property type="entry name" value="RnfH-like"/>
    <property type="match status" value="1"/>
</dbReference>
<protein>
    <recommendedName>
        <fullName evidence="2">UPF0125 protein DFR38_12059</fullName>
    </recommendedName>
</protein>
<name>A0A318J4F2_9NEIS</name>
<keyword evidence="5" id="KW-1185">Reference proteome</keyword>
<evidence type="ECO:0000313" key="5">
    <source>
        <dbReference type="Proteomes" id="UP000248395"/>
    </source>
</evidence>
<sequence length="103" mass="11150">MSELIRIEVACALPQRQRVMAMQVAQGTTAEQAVRASGILAQFPIIDATALKLGIFSKAIKLDTVLREGDRVEIYRPLQADPKAVRRQRAEAGKGMSKGGSAE</sequence>
<evidence type="ECO:0000256" key="3">
    <source>
        <dbReference type="SAM" id="MobiDB-lite"/>
    </source>
</evidence>
<dbReference type="PANTHER" id="PTHR37483:SF1">
    <property type="entry name" value="UPF0125 PROTEIN RATB"/>
    <property type="match status" value="1"/>
</dbReference>
<organism evidence="4 5">
    <name type="scientific">Aquitalea magnusonii</name>
    <dbReference type="NCBI Taxonomy" id="332411"/>
    <lineage>
        <taxon>Bacteria</taxon>
        <taxon>Pseudomonadati</taxon>
        <taxon>Pseudomonadota</taxon>
        <taxon>Betaproteobacteria</taxon>
        <taxon>Neisseriales</taxon>
        <taxon>Chromobacteriaceae</taxon>
        <taxon>Aquitalea</taxon>
    </lineage>
</organism>
<dbReference type="PANTHER" id="PTHR37483">
    <property type="entry name" value="UPF0125 PROTEIN RATB"/>
    <property type="match status" value="1"/>
</dbReference>
<dbReference type="EMBL" id="QJKC01000020">
    <property type="protein sequence ID" value="PXX42262.1"/>
    <property type="molecule type" value="Genomic_DNA"/>
</dbReference>
<gene>
    <name evidence="4" type="ORF">DFR38_12059</name>
</gene>
<feature type="region of interest" description="Disordered" evidence="3">
    <location>
        <begin position="82"/>
        <end position="103"/>
    </location>
</feature>
<dbReference type="InterPro" id="IPR005346">
    <property type="entry name" value="RnfH"/>
</dbReference>
<evidence type="ECO:0000256" key="2">
    <source>
        <dbReference type="HAMAP-Rule" id="MF_00460"/>
    </source>
</evidence>
<accession>A0A318J4F2</accession>
<evidence type="ECO:0000256" key="1">
    <source>
        <dbReference type="ARBA" id="ARBA00010645"/>
    </source>
</evidence>
<dbReference type="InterPro" id="IPR037021">
    <property type="entry name" value="RnfH_sf"/>
</dbReference>
<dbReference type="HAMAP" id="MF_00460">
    <property type="entry name" value="UPF0125_RnfH"/>
    <property type="match status" value="1"/>
</dbReference>
<reference evidence="4 5" key="1">
    <citation type="submission" date="2018-05" db="EMBL/GenBank/DDBJ databases">
        <title>Genomic Encyclopedia of Type Strains, Phase IV (KMG-IV): sequencing the most valuable type-strain genomes for metagenomic binning, comparative biology and taxonomic classification.</title>
        <authorList>
            <person name="Goeker M."/>
        </authorList>
    </citation>
    <scope>NUCLEOTIDE SEQUENCE [LARGE SCALE GENOMIC DNA]</scope>
    <source>
        <strain evidence="4 5">DSM 25134</strain>
    </source>
</reference>
<dbReference type="InterPro" id="IPR016155">
    <property type="entry name" value="Mopterin_synth/thiamin_S_b"/>
</dbReference>
<evidence type="ECO:0000313" key="4">
    <source>
        <dbReference type="EMBL" id="PXX42262.1"/>
    </source>
</evidence>
<proteinExistence type="inferred from homology"/>
<dbReference type="NCBIfam" id="NF002490">
    <property type="entry name" value="PRK01777.1"/>
    <property type="match status" value="1"/>
</dbReference>
<dbReference type="Pfam" id="PF03658">
    <property type="entry name" value="Ub-RnfH"/>
    <property type="match status" value="1"/>
</dbReference>
<comment type="caution">
    <text evidence="4">The sequence shown here is derived from an EMBL/GenBank/DDBJ whole genome shotgun (WGS) entry which is preliminary data.</text>
</comment>
<dbReference type="AlphaFoldDB" id="A0A318J4F2"/>
<dbReference type="RefSeq" id="WP_059284869.1">
    <property type="nucleotide sequence ID" value="NZ_LNQU01000010.1"/>
</dbReference>
<dbReference type="OrthoDB" id="9796575at2"/>
<dbReference type="Proteomes" id="UP000248395">
    <property type="component" value="Unassembled WGS sequence"/>
</dbReference>
<comment type="similarity">
    <text evidence="1 2">Belongs to the UPF0125 (RnfH) family.</text>
</comment>
<dbReference type="SUPFAM" id="SSF54285">
    <property type="entry name" value="MoaD/ThiS"/>
    <property type="match status" value="1"/>
</dbReference>